<feature type="transmembrane region" description="Helical" evidence="2">
    <location>
        <begin position="106"/>
        <end position="127"/>
    </location>
</feature>
<keyword evidence="2" id="KW-0472">Membrane</keyword>
<keyword evidence="2" id="KW-1133">Transmembrane helix</keyword>
<dbReference type="Pfam" id="PF09579">
    <property type="entry name" value="Spore_YtfJ"/>
    <property type="match status" value="1"/>
</dbReference>
<name>A0ABY5KUF5_9CELL</name>
<gene>
    <name evidence="3" type="ORF">NP064_09660</name>
</gene>
<evidence type="ECO:0000256" key="2">
    <source>
        <dbReference type="SAM" id="Phobius"/>
    </source>
</evidence>
<evidence type="ECO:0000256" key="1">
    <source>
        <dbReference type="SAM" id="MobiDB-lite"/>
    </source>
</evidence>
<organism evidence="3 4">
    <name type="scientific">Cellulomonas chengniuliangii</name>
    <dbReference type="NCBI Taxonomy" id="2968084"/>
    <lineage>
        <taxon>Bacteria</taxon>
        <taxon>Bacillati</taxon>
        <taxon>Actinomycetota</taxon>
        <taxon>Actinomycetes</taxon>
        <taxon>Micrococcales</taxon>
        <taxon>Cellulomonadaceae</taxon>
        <taxon>Cellulomonas</taxon>
    </lineage>
</organism>
<dbReference type="RefSeq" id="WP_227570892.1">
    <property type="nucleotide sequence ID" value="NZ_CP101988.1"/>
</dbReference>
<keyword evidence="2" id="KW-0812">Transmembrane</keyword>
<feature type="region of interest" description="Disordered" evidence="1">
    <location>
        <begin position="49"/>
        <end position="77"/>
    </location>
</feature>
<dbReference type="Proteomes" id="UP001316189">
    <property type="component" value="Chromosome"/>
</dbReference>
<evidence type="ECO:0000313" key="3">
    <source>
        <dbReference type="EMBL" id="UUI74097.1"/>
    </source>
</evidence>
<reference evidence="3 4" key="1">
    <citation type="submission" date="2022-07" db="EMBL/GenBank/DDBJ databases">
        <title>Novel species in genus cellulomonas.</title>
        <authorList>
            <person name="Ye L."/>
        </authorList>
    </citation>
    <scope>NUCLEOTIDE SEQUENCE [LARGE SCALE GENOMIC DNA]</scope>
    <source>
        <strain evidence="4">zg-Y338</strain>
    </source>
</reference>
<protein>
    <submittedName>
        <fullName evidence="3">Spore germination protein GerW family protein</fullName>
    </submittedName>
</protein>
<feature type="compositionally biased region" description="Gly residues" evidence="1">
    <location>
        <begin position="67"/>
        <end position="77"/>
    </location>
</feature>
<keyword evidence="4" id="KW-1185">Reference proteome</keyword>
<feature type="compositionally biased region" description="Basic and acidic residues" evidence="1">
    <location>
        <begin position="57"/>
        <end position="66"/>
    </location>
</feature>
<proteinExistence type="predicted"/>
<evidence type="ECO:0000313" key="4">
    <source>
        <dbReference type="Proteomes" id="UP001316189"/>
    </source>
</evidence>
<dbReference type="InterPro" id="IPR014229">
    <property type="entry name" value="Spore_YtfJ"/>
</dbReference>
<sequence length="133" mass="13634">MPQDRDFDPSGVTQAVSDTLNVDRVFGEPYEHAGTTVIPVARIVGGTGSGFGSGNRGEGHGEDGGRPDAGGQGGGGGYAAQVKPLGVYVVDGEGVHWRPALDLNRVILGGQIVAAVTVTVVGASWVLGRLRRR</sequence>
<accession>A0ABY5KUF5</accession>
<dbReference type="EMBL" id="CP101988">
    <property type="protein sequence ID" value="UUI74097.1"/>
    <property type="molecule type" value="Genomic_DNA"/>
</dbReference>